<accession>A0A9P9A093</accession>
<comment type="caution">
    <text evidence="2">The sequence shown here is derived from an EMBL/GenBank/DDBJ whole genome shotgun (WGS) entry which is preliminary data.</text>
</comment>
<protein>
    <submittedName>
        <fullName evidence="2">Uncharacterized protein</fullName>
    </submittedName>
</protein>
<keyword evidence="3" id="KW-1185">Reference proteome</keyword>
<reference evidence="2" key="1">
    <citation type="journal article" date="2021" name="Nat. Commun.">
        <title>Genetic determinants of endophytism in the Arabidopsis root mycobiome.</title>
        <authorList>
            <person name="Mesny F."/>
            <person name="Miyauchi S."/>
            <person name="Thiergart T."/>
            <person name="Pickel B."/>
            <person name="Atanasova L."/>
            <person name="Karlsson M."/>
            <person name="Huettel B."/>
            <person name="Barry K.W."/>
            <person name="Haridas S."/>
            <person name="Chen C."/>
            <person name="Bauer D."/>
            <person name="Andreopoulos W."/>
            <person name="Pangilinan J."/>
            <person name="LaButti K."/>
            <person name="Riley R."/>
            <person name="Lipzen A."/>
            <person name="Clum A."/>
            <person name="Drula E."/>
            <person name="Henrissat B."/>
            <person name="Kohler A."/>
            <person name="Grigoriev I.V."/>
            <person name="Martin F.M."/>
            <person name="Hacquard S."/>
        </authorList>
    </citation>
    <scope>NUCLEOTIDE SEQUENCE</scope>
    <source>
        <strain evidence="2">MPI-SDFR-AT-0073</strain>
    </source>
</reference>
<name>A0A9P9A093_9PEZI</name>
<gene>
    <name evidence="2" type="ORF">BKA67DRAFT_656323</name>
</gene>
<proteinExistence type="predicted"/>
<dbReference type="RefSeq" id="XP_045962331.1">
    <property type="nucleotide sequence ID" value="XM_046106923.1"/>
</dbReference>
<organism evidence="2 3">
    <name type="scientific">Truncatella angustata</name>
    <dbReference type="NCBI Taxonomy" id="152316"/>
    <lineage>
        <taxon>Eukaryota</taxon>
        <taxon>Fungi</taxon>
        <taxon>Dikarya</taxon>
        <taxon>Ascomycota</taxon>
        <taxon>Pezizomycotina</taxon>
        <taxon>Sordariomycetes</taxon>
        <taxon>Xylariomycetidae</taxon>
        <taxon>Amphisphaeriales</taxon>
        <taxon>Sporocadaceae</taxon>
        <taxon>Truncatella</taxon>
    </lineage>
</organism>
<evidence type="ECO:0000313" key="2">
    <source>
        <dbReference type="EMBL" id="KAH6658097.1"/>
    </source>
</evidence>
<evidence type="ECO:0000313" key="3">
    <source>
        <dbReference type="Proteomes" id="UP000758603"/>
    </source>
</evidence>
<sequence length="359" mass="41070">MDQRNQPNEHLQSHLTMRTAEFIAILTRLENLEAENVSLEARLANLEASHDQQTPDDGEVKFVSARPATPHECASKADNRQQQIKNSDGPGMVDAGKHLKFIHTLDFISDKVKLLPTWALYNKEIPLFVDIDLDEKHQATATYTYVVTVGENIAHLGTGFRLATWIYGRKNDWRWFSTITEKNAFEGSVLKMKAQPKEVGGSAYYRHTSLNRSKSQRLDQQVLPEYMYEVGEVLMKSQYHGCGPEPARSTDCHLVIDVCSNERTLWLVYRYKGVEAGGRMVSRKKKFNRDDDMFQFVKGDQGFDVCQVAEGLRDWLMEDGTFKHVHNAQALIKSTRCRADPEFSAPLFEDFLAKLKQQH</sequence>
<dbReference type="EMBL" id="JAGPXC010000002">
    <property type="protein sequence ID" value="KAH6658097.1"/>
    <property type="molecule type" value="Genomic_DNA"/>
</dbReference>
<feature type="coiled-coil region" evidence="1">
    <location>
        <begin position="22"/>
        <end position="49"/>
    </location>
</feature>
<dbReference type="Proteomes" id="UP000758603">
    <property type="component" value="Unassembled WGS sequence"/>
</dbReference>
<dbReference type="AlphaFoldDB" id="A0A9P9A093"/>
<dbReference type="OrthoDB" id="4702492at2759"/>
<evidence type="ECO:0000256" key="1">
    <source>
        <dbReference type="SAM" id="Coils"/>
    </source>
</evidence>
<keyword evidence="1" id="KW-0175">Coiled coil</keyword>
<dbReference type="GeneID" id="70135814"/>